<name>A0A4R6BWA4_9STAP</name>
<dbReference type="GO" id="GO:0003677">
    <property type="term" value="F:DNA binding"/>
    <property type="evidence" value="ECO:0007669"/>
    <property type="project" value="UniProtKB-KW"/>
</dbReference>
<keyword evidence="1" id="KW-0238">DNA-binding</keyword>
<proteinExistence type="predicted"/>
<dbReference type="AlphaFoldDB" id="A0A4R6BWA4"/>
<dbReference type="Pfam" id="PF01381">
    <property type="entry name" value="HTH_3"/>
    <property type="match status" value="1"/>
</dbReference>
<evidence type="ECO:0000313" key="3">
    <source>
        <dbReference type="EMBL" id="TDM12695.1"/>
    </source>
</evidence>
<gene>
    <name evidence="3" type="ORF">ERX55_10595</name>
</gene>
<evidence type="ECO:0000256" key="1">
    <source>
        <dbReference type="ARBA" id="ARBA00023125"/>
    </source>
</evidence>
<feature type="domain" description="HTH cro/C1-type" evidence="2">
    <location>
        <begin position="14"/>
        <end position="68"/>
    </location>
</feature>
<keyword evidence="4" id="KW-1185">Reference proteome</keyword>
<protein>
    <submittedName>
        <fullName evidence="3">XRE family transcriptional regulator</fullName>
    </submittedName>
</protein>
<dbReference type="PANTHER" id="PTHR46558:SF3">
    <property type="entry name" value="TRANSCRIPTIONAL REGULATOR"/>
    <property type="match status" value="1"/>
</dbReference>
<dbReference type="RefSeq" id="WP_133452560.1">
    <property type="nucleotide sequence ID" value="NZ_SCWF01000015.1"/>
</dbReference>
<dbReference type="PANTHER" id="PTHR46558">
    <property type="entry name" value="TRACRIPTIONAL REGULATORY PROTEIN-RELATED-RELATED"/>
    <property type="match status" value="1"/>
</dbReference>
<dbReference type="InterPro" id="IPR001387">
    <property type="entry name" value="Cro/C1-type_HTH"/>
</dbReference>
<dbReference type="PROSITE" id="PS50943">
    <property type="entry name" value="HTH_CROC1"/>
    <property type="match status" value="1"/>
</dbReference>
<dbReference type="SUPFAM" id="SSF47413">
    <property type="entry name" value="lambda repressor-like DNA-binding domains"/>
    <property type="match status" value="1"/>
</dbReference>
<dbReference type="Proteomes" id="UP000294843">
    <property type="component" value="Unassembled WGS sequence"/>
</dbReference>
<dbReference type="CDD" id="cd00093">
    <property type="entry name" value="HTH_XRE"/>
    <property type="match status" value="1"/>
</dbReference>
<sequence length="110" mass="13086">MTNEELTLYIANQIKKMREFRNMNQQDLAERLNITKQAVSRYENGQRKANQDVLFELSHIFGCSINDFFPKNEANTKQIETIAAHIDDDVTEEEMQEILDFIEFKKRNRK</sequence>
<accession>A0A4R6BWA4</accession>
<reference evidence="3 4" key="1">
    <citation type="submission" date="2019-01" db="EMBL/GenBank/DDBJ databases">
        <title>Draft genome sequences of the type strains of six Macrococcus species.</title>
        <authorList>
            <person name="Mazhar S."/>
            <person name="Altermann E."/>
            <person name="Hill C."/>
            <person name="Mcauliffe O."/>
        </authorList>
    </citation>
    <scope>NUCLEOTIDE SEQUENCE [LARGE SCALE GENOMIC DNA]</scope>
    <source>
        <strain evidence="3 4">ATCC 51825</strain>
    </source>
</reference>
<dbReference type="SMART" id="SM00530">
    <property type="entry name" value="HTH_XRE"/>
    <property type="match status" value="1"/>
</dbReference>
<dbReference type="EMBL" id="SCWF01000015">
    <property type="protein sequence ID" value="TDM12695.1"/>
    <property type="molecule type" value="Genomic_DNA"/>
</dbReference>
<evidence type="ECO:0000313" key="4">
    <source>
        <dbReference type="Proteomes" id="UP000294843"/>
    </source>
</evidence>
<dbReference type="Gene3D" id="1.10.260.40">
    <property type="entry name" value="lambda repressor-like DNA-binding domains"/>
    <property type="match status" value="1"/>
</dbReference>
<organism evidence="3 4">
    <name type="scientific">Macrococcus bovicus</name>
    <dbReference type="NCBI Taxonomy" id="69968"/>
    <lineage>
        <taxon>Bacteria</taxon>
        <taxon>Bacillati</taxon>
        <taxon>Bacillota</taxon>
        <taxon>Bacilli</taxon>
        <taxon>Bacillales</taxon>
        <taxon>Staphylococcaceae</taxon>
        <taxon>Macrococcus</taxon>
    </lineage>
</organism>
<dbReference type="OrthoDB" id="5190137at2"/>
<dbReference type="InterPro" id="IPR010982">
    <property type="entry name" value="Lambda_DNA-bd_dom_sf"/>
</dbReference>
<comment type="caution">
    <text evidence="3">The sequence shown here is derived from an EMBL/GenBank/DDBJ whole genome shotgun (WGS) entry which is preliminary data.</text>
</comment>
<evidence type="ECO:0000259" key="2">
    <source>
        <dbReference type="PROSITE" id="PS50943"/>
    </source>
</evidence>